<evidence type="ECO:0000313" key="3">
    <source>
        <dbReference type="Proteomes" id="UP000266841"/>
    </source>
</evidence>
<feature type="compositionally biased region" description="Basic residues" evidence="1">
    <location>
        <begin position="509"/>
        <end position="524"/>
    </location>
</feature>
<gene>
    <name evidence="2" type="ORF">THAOC_30861</name>
</gene>
<feature type="non-terminal residue" evidence="2">
    <location>
        <position position="1"/>
    </location>
</feature>
<name>K0RUB2_THAOC</name>
<comment type="caution">
    <text evidence="2">The sequence shown here is derived from an EMBL/GenBank/DDBJ whole genome shotgun (WGS) entry which is preliminary data.</text>
</comment>
<reference evidence="2 3" key="1">
    <citation type="journal article" date="2012" name="Genome Biol.">
        <title>Genome and low-iron response of an oceanic diatom adapted to chronic iron limitation.</title>
        <authorList>
            <person name="Lommer M."/>
            <person name="Specht M."/>
            <person name="Roy A.S."/>
            <person name="Kraemer L."/>
            <person name="Andreson R."/>
            <person name="Gutowska M.A."/>
            <person name="Wolf J."/>
            <person name="Bergner S.V."/>
            <person name="Schilhabel M.B."/>
            <person name="Klostermeier U.C."/>
            <person name="Beiko R.G."/>
            <person name="Rosenstiel P."/>
            <person name="Hippler M."/>
            <person name="Laroche J."/>
        </authorList>
    </citation>
    <scope>NUCLEOTIDE SEQUENCE [LARGE SCALE GENOMIC DNA]</scope>
    <source>
        <strain evidence="2 3">CCMP1005</strain>
    </source>
</reference>
<dbReference type="AlphaFoldDB" id="K0RUB2"/>
<dbReference type="OMA" id="TSEREPH"/>
<organism evidence="2 3">
    <name type="scientific">Thalassiosira oceanica</name>
    <name type="common">Marine diatom</name>
    <dbReference type="NCBI Taxonomy" id="159749"/>
    <lineage>
        <taxon>Eukaryota</taxon>
        <taxon>Sar</taxon>
        <taxon>Stramenopiles</taxon>
        <taxon>Ochrophyta</taxon>
        <taxon>Bacillariophyta</taxon>
        <taxon>Coscinodiscophyceae</taxon>
        <taxon>Thalassiosirophycidae</taxon>
        <taxon>Thalassiosirales</taxon>
        <taxon>Thalassiosiraceae</taxon>
        <taxon>Thalassiosira</taxon>
    </lineage>
</organism>
<feature type="compositionally biased region" description="Pro residues" evidence="1">
    <location>
        <begin position="281"/>
        <end position="290"/>
    </location>
</feature>
<keyword evidence="3" id="KW-1185">Reference proteome</keyword>
<evidence type="ECO:0000256" key="1">
    <source>
        <dbReference type="SAM" id="MobiDB-lite"/>
    </source>
</evidence>
<sequence length="581" mass="64406">RDAPAADHVGPRLARRGRIGRRLRALRSGEASAEMFAGTALPHEFGNGDPRCAWRYDFEPRTAGAYSVHVKLLTYNGFADFDPERCNANVQGLRRVPGVDGDGIEPLEEANRRRVAELAIRNNWTHTRGVSGFKMYSPNDACCEACTRARGCRAWTTPGSRHYDNCQLFFDRVEDDLDFADGRTGHYLGRGRSYTFTKQTFGYVERRRRLQERRLAVAPDDIKKPWGPDMFKNAAHGTSRSESTAYFLGCGWSSLMSFESPCHDPSDDMVHGSGVRVQVGSPPPPGPAPPGGRRGPRERRDGRAPSRTSACRTPSPDVPRRRAAALLAPGRHLEAREHVRRAGVPVGPESPVEDVASEAGQVVRPVGAVRLRRDGRQHGRPAEVRRRKEDKQDRGMGEEHRGDTGRLHDPEFVKEGGNTLTAILDTLKFPHLLWHNSVARQRSLFEDSSQFPPVPPTVEHYWVSGFYLTSEREPHTYVDRSLQFSRLAEDILGGEGIPTDQRPGSHGGVRVRHGRAGGRAPHQRPPREGGGSEVLPPPVPGCFGVMGDRTGVHKMRPLGLCLRKDIKGDVFSLHTLVLGVH</sequence>
<feature type="region of interest" description="Disordered" evidence="1">
    <location>
        <begin position="266"/>
        <end position="320"/>
    </location>
</feature>
<dbReference type="Proteomes" id="UP000266841">
    <property type="component" value="Unassembled WGS sequence"/>
</dbReference>
<accession>K0RUB2</accession>
<feature type="region of interest" description="Disordered" evidence="1">
    <location>
        <begin position="494"/>
        <end position="537"/>
    </location>
</feature>
<dbReference type="OrthoDB" id="57017at2759"/>
<dbReference type="EMBL" id="AGNL01044122">
    <property type="protein sequence ID" value="EJK50197.1"/>
    <property type="molecule type" value="Genomic_DNA"/>
</dbReference>
<proteinExistence type="predicted"/>
<feature type="region of interest" description="Disordered" evidence="1">
    <location>
        <begin position="372"/>
        <end position="411"/>
    </location>
</feature>
<evidence type="ECO:0000313" key="2">
    <source>
        <dbReference type="EMBL" id="EJK50197.1"/>
    </source>
</evidence>
<protein>
    <submittedName>
        <fullName evidence="2">Uncharacterized protein</fullName>
    </submittedName>
</protein>